<keyword evidence="1" id="KW-0812">Transmembrane</keyword>
<proteinExistence type="predicted"/>
<comment type="caution">
    <text evidence="2">The sequence shown here is derived from an EMBL/GenBank/DDBJ whole genome shotgun (WGS) entry which is preliminary data.</text>
</comment>
<dbReference type="RefSeq" id="WP_166401597.1">
    <property type="nucleotide sequence ID" value="NZ_JAANHS010000001.1"/>
</dbReference>
<reference evidence="2 3" key="1">
    <citation type="journal article" date="2022" name="Microorganisms">
        <title>Genome Sequence and Characterization of a Xanthorhodopsin-Containing, Aerobic Anoxygenic Phototrophic Rhodobacter Species, Isolated from Mesophilic Conditions at Yellowstone National Park.</title>
        <authorList>
            <person name="Kyndt J.A."/>
            <person name="Robertson S."/>
            <person name="Shoffstall I.B."/>
            <person name="Ramaley R.F."/>
            <person name="Meyer T.E."/>
        </authorList>
    </citation>
    <scope>NUCLEOTIDE SEQUENCE [LARGE SCALE GENOMIC DNA]</scope>
    <source>
        <strain evidence="2 3">M37P</strain>
    </source>
</reference>
<gene>
    <name evidence="2" type="ORF">G8O29_02310</name>
</gene>
<dbReference type="EMBL" id="JAANHS010000001">
    <property type="protein sequence ID" value="NHB75572.1"/>
    <property type="molecule type" value="Genomic_DNA"/>
</dbReference>
<keyword evidence="1" id="KW-1133">Transmembrane helix</keyword>
<organism evidence="2 3">
    <name type="scientific">Rhodobacter calidifons</name>
    <dbReference type="NCBI Taxonomy" id="2715277"/>
    <lineage>
        <taxon>Bacteria</taxon>
        <taxon>Pseudomonadati</taxon>
        <taxon>Pseudomonadota</taxon>
        <taxon>Alphaproteobacteria</taxon>
        <taxon>Rhodobacterales</taxon>
        <taxon>Rhodobacter group</taxon>
        <taxon>Rhodobacter</taxon>
    </lineage>
</organism>
<name>A0ABX0G2Z1_9RHOB</name>
<keyword evidence="1" id="KW-0472">Membrane</keyword>
<protein>
    <submittedName>
        <fullName evidence="2">DUF1682 domain-containing protein</fullName>
    </submittedName>
</protein>
<keyword evidence="3" id="KW-1185">Reference proteome</keyword>
<evidence type="ECO:0000256" key="1">
    <source>
        <dbReference type="SAM" id="Phobius"/>
    </source>
</evidence>
<evidence type="ECO:0000313" key="2">
    <source>
        <dbReference type="EMBL" id="NHB75572.1"/>
    </source>
</evidence>
<sequence>MPVNRPNLRNKALAAQLREQEIKAARKAAKERGVKLSDYERKLARDAKWEKLGAEKQFYSQSGLGPPPWEQKLTRWALVVFAIGLGAIVLLRVM</sequence>
<feature type="transmembrane region" description="Helical" evidence="1">
    <location>
        <begin position="73"/>
        <end position="93"/>
    </location>
</feature>
<dbReference type="Proteomes" id="UP001515660">
    <property type="component" value="Unassembled WGS sequence"/>
</dbReference>
<accession>A0ABX0G2Z1</accession>
<evidence type="ECO:0000313" key="3">
    <source>
        <dbReference type="Proteomes" id="UP001515660"/>
    </source>
</evidence>